<dbReference type="Proteomes" id="UP000254033">
    <property type="component" value="Unassembled WGS sequence"/>
</dbReference>
<gene>
    <name evidence="1" type="ORF">NCTC11978_02934</name>
</gene>
<organism evidence="1 2">
    <name type="scientific">Legionella feeleii</name>
    <dbReference type="NCBI Taxonomy" id="453"/>
    <lineage>
        <taxon>Bacteria</taxon>
        <taxon>Pseudomonadati</taxon>
        <taxon>Pseudomonadota</taxon>
        <taxon>Gammaproteobacteria</taxon>
        <taxon>Legionellales</taxon>
        <taxon>Legionellaceae</taxon>
        <taxon>Legionella</taxon>
    </lineage>
</organism>
<dbReference type="RefSeq" id="WP_115176101.1">
    <property type="nucleotide sequence ID" value="NZ_UGNY01000001.1"/>
</dbReference>
<protein>
    <submittedName>
        <fullName evidence="1">Uncharacterized protein</fullName>
    </submittedName>
</protein>
<sequence length="65" mass="7424">MDFKTQSDAPIVQRKQSAWAGFQQTIQPGKVYSAEDMKIKAPLVKEIEVAKAEWCQWLSSIPTKR</sequence>
<name>A0A378IWV9_9GAMM</name>
<dbReference type="AlphaFoldDB" id="A0A378IWV9"/>
<dbReference type="EMBL" id="UGNY01000001">
    <property type="protein sequence ID" value="STX39728.1"/>
    <property type="molecule type" value="Genomic_DNA"/>
</dbReference>
<accession>A0A378IWV9</accession>
<evidence type="ECO:0000313" key="1">
    <source>
        <dbReference type="EMBL" id="STX39728.1"/>
    </source>
</evidence>
<evidence type="ECO:0000313" key="2">
    <source>
        <dbReference type="Proteomes" id="UP000254033"/>
    </source>
</evidence>
<proteinExistence type="predicted"/>
<reference evidence="1 2" key="1">
    <citation type="submission" date="2018-06" db="EMBL/GenBank/DDBJ databases">
        <authorList>
            <consortium name="Pathogen Informatics"/>
            <person name="Doyle S."/>
        </authorList>
    </citation>
    <scope>NUCLEOTIDE SEQUENCE [LARGE SCALE GENOMIC DNA]</scope>
    <source>
        <strain evidence="1 2">NCTC11978</strain>
    </source>
</reference>